<dbReference type="AlphaFoldDB" id="I4EFI1"/>
<organism evidence="1 2">
    <name type="scientific">Nitrolancea hollandica Lb</name>
    <dbReference type="NCBI Taxonomy" id="1129897"/>
    <lineage>
        <taxon>Bacteria</taxon>
        <taxon>Pseudomonadati</taxon>
        <taxon>Thermomicrobiota</taxon>
        <taxon>Thermomicrobia</taxon>
        <taxon>Sphaerobacterales</taxon>
        <taxon>Sphaerobacterineae</taxon>
        <taxon>Sphaerobacteraceae</taxon>
        <taxon>Nitrolancea</taxon>
    </lineage>
</organism>
<evidence type="ECO:0000313" key="2">
    <source>
        <dbReference type="Proteomes" id="UP000004221"/>
    </source>
</evidence>
<dbReference type="RefSeq" id="WP_008476609.1">
    <property type="nucleotide sequence ID" value="NZ_CAGS01000146.1"/>
</dbReference>
<sequence>MIERRADSPVVALFSEYETGGGTTVVPLRSRDEAGLKAAIRAYARFFRVVPGEEDEADAWAEVKQLSEGNLRCFARIHRLPATLKRQVDLEWEFPGARVVVRDMTADQWERIISCSEEGPLPAVNLEWLDAGEPEPLGSYHPSWVKDPETGFALLWLG</sequence>
<reference evidence="1 2" key="1">
    <citation type="journal article" date="2012" name="ISME J.">
        <title>Nitrification expanded: discovery, physiology and genomics of a nitrite-oxidizing bacterium from the phylum Chloroflexi.</title>
        <authorList>
            <person name="Sorokin D.Y."/>
            <person name="Lucker S."/>
            <person name="Vejmelkova D."/>
            <person name="Kostrikina N.A."/>
            <person name="Kleerebezem R."/>
            <person name="Rijpstra W.I."/>
            <person name="Damste J.S."/>
            <person name="Le Paslier D."/>
            <person name="Muyzer G."/>
            <person name="Wagner M."/>
            <person name="van Loosdrecht M.C."/>
            <person name="Daims H."/>
        </authorList>
    </citation>
    <scope>NUCLEOTIDE SEQUENCE [LARGE SCALE GENOMIC DNA]</scope>
    <source>
        <strain evidence="2">none</strain>
    </source>
</reference>
<keyword evidence="2" id="KW-1185">Reference proteome</keyword>
<dbReference type="Proteomes" id="UP000004221">
    <property type="component" value="Unassembled WGS sequence"/>
</dbReference>
<gene>
    <name evidence="1" type="ORF">NITHO_230014</name>
</gene>
<comment type="caution">
    <text evidence="1">The sequence shown here is derived from an EMBL/GenBank/DDBJ whole genome shotgun (WGS) entry which is preliminary data.</text>
</comment>
<accession>I4EFI1</accession>
<name>I4EFI1_9BACT</name>
<dbReference type="EMBL" id="CAGS01000146">
    <property type="protein sequence ID" value="CCF83443.1"/>
    <property type="molecule type" value="Genomic_DNA"/>
</dbReference>
<evidence type="ECO:0000313" key="1">
    <source>
        <dbReference type="EMBL" id="CCF83443.1"/>
    </source>
</evidence>
<protein>
    <submittedName>
        <fullName evidence="1">Uncharacterized protein</fullName>
    </submittedName>
</protein>
<proteinExistence type="predicted"/>